<proteinExistence type="predicted"/>
<evidence type="ECO:0000313" key="1">
    <source>
        <dbReference type="EMBL" id="MDT8900833.1"/>
    </source>
</evidence>
<comment type="caution">
    <text evidence="1">The sequence shown here is derived from an EMBL/GenBank/DDBJ whole genome shotgun (WGS) entry which is preliminary data.</text>
</comment>
<accession>A0ABU3NVJ6</accession>
<evidence type="ECO:0000313" key="2">
    <source>
        <dbReference type="Proteomes" id="UP001254848"/>
    </source>
</evidence>
<name>A0ABU3NVJ6_9FIRM</name>
<reference evidence="1 2" key="1">
    <citation type="submission" date="2023-07" db="EMBL/GenBank/DDBJ databases">
        <title>The novel representative of Negativicutes class, Anaeroselena agilis gen. nov. sp. nov.</title>
        <authorList>
            <person name="Prokofeva M.I."/>
            <person name="Elcheninov A.G."/>
            <person name="Klyukina A."/>
            <person name="Kublanov I.V."/>
            <person name="Frolov E.N."/>
            <person name="Podosokorskaya O.A."/>
        </authorList>
    </citation>
    <scope>NUCLEOTIDE SEQUENCE [LARGE SCALE GENOMIC DNA]</scope>
    <source>
        <strain evidence="1 2">4137-cl</strain>
    </source>
</reference>
<dbReference type="Proteomes" id="UP001254848">
    <property type="component" value="Unassembled WGS sequence"/>
</dbReference>
<dbReference type="RefSeq" id="WP_413779366.1">
    <property type="nucleotide sequence ID" value="NZ_JAUOZS010000001.1"/>
</dbReference>
<keyword evidence="2" id="KW-1185">Reference proteome</keyword>
<sequence length="48" mass="5289">MYLTELAFWEWAEETFASLLPTIQGGGKVTVDSSAGPGFFDRLIHGEL</sequence>
<organism evidence="1 2">
    <name type="scientific">Anaeroselena agilis</name>
    <dbReference type="NCBI Taxonomy" id="3063788"/>
    <lineage>
        <taxon>Bacteria</taxon>
        <taxon>Bacillati</taxon>
        <taxon>Bacillota</taxon>
        <taxon>Negativicutes</taxon>
        <taxon>Acetonemataceae</taxon>
        <taxon>Anaeroselena</taxon>
    </lineage>
</organism>
<dbReference type="EMBL" id="JAUOZS010000001">
    <property type="protein sequence ID" value="MDT8900833.1"/>
    <property type="molecule type" value="Genomic_DNA"/>
</dbReference>
<gene>
    <name evidence="1" type="ORF">Q4T40_06225</name>
</gene>
<protein>
    <submittedName>
        <fullName evidence="1">Uncharacterized protein</fullName>
    </submittedName>
</protein>